<keyword evidence="3" id="KW-1185">Reference proteome</keyword>
<feature type="compositionally biased region" description="Polar residues" evidence="1">
    <location>
        <begin position="104"/>
        <end position="114"/>
    </location>
</feature>
<dbReference type="GeneTree" id="ENSGT00940000163244"/>
<proteinExistence type="predicted"/>
<sequence>LFLGGLVGMENRSHLCYPSRVQVAPIMVHMVGLTPVIPALWEAEAGGSPEVRSLRPAWPTWQNPISTKNTKLASRVWWYVPVVPATQEASSEVGGSLEPRSLRVTVSNRGTTALQPGPETEQDPVSEKIKKIKE</sequence>
<protein>
    <submittedName>
        <fullName evidence="2">Uncharacterized protein</fullName>
    </submittedName>
</protein>
<evidence type="ECO:0000313" key="2">
    <source>
        <dbReference type="Ensembl" id="ENSAMXP00000030828.1"/>
    </source>
</evidence>
<dbReference type="InParanoid" id="A0A3B1ILJ9"/>
<feature type="region of interest" description="Disordered" evidence="1">
    <location>
        <begin position="87"/>
        <end position="134"/>
    </location>
</feature>
<organism evidence="2 3">
    <name type="scientific">Astyanax mexicanus</name>
    <name type="common">Blind cave fish</name>
    <name type="synonym">Astyanax fasciatus mexicanus</name>
    <dbReference type="NCBI Taxonomy" id="7994"/>
    <lineage>
        <taxon>Eukaryota</taxon>
        <taxon>Metazoa</taxon>
        <taxon>Chordata</taxon>
        <taxon>Craniata</taxon>
        <taxon>Vertebrata</taxon>
        <taxon>Euteleostomi</taxon>
        <taxon>Actinopterygii</taxon>
        <taxon>Neopterygii</taxon>
        <taxon>Teleostei</taxon>
        <taxon>Ostariophysi</taxon>
        <taxon>Characiformes</taxon>
        <taxon>Characoidei</taxon>
        <taxon>Acestrorhamphidae</taxon>
        <taxon>Acestrorhamphinae</taxon>
        <taxon>Astyanax</taxon>
    </lineage>
</organism>
<reference evidence="2" key="3">
    <citation type="submission" date="2025-08" db="UniProtKB">
        <authorList>
            <consortium name="Ensembl"/>
        </authorList>
    </citation>
    <scope>IDENTIFICATION</scope>
</reference>
<dbReference type="Bgee" id="ENSAMXG00000034270">
    <property type="expression patterns" value="Expressed in intestine and 5 other cell types or tissues"/>
</dbReference>
<accession>A0A3B1ILJ9</accession>
<evidence type="ECO:0000256" key="1">
    <source>
        <dbReference type="SAM" id="MobiDB-lite"/>
    </source>
</evidence>
<dbReference type="AlphaFoldDB" id="A0A3B1ILJ9"/>
<dbReference type="STRING" id="7994.ENSAMXP00000030828"/>
<evidence type="ECO:0000313" key="3">
    <source>
        <dbReference type="Proteomes" id="UP000018467"/>
    </source>
</evidence>
<reference evidence="2" key="4">
    <citation type="submission" date="2025-09" db="UniProtKB">
        <authorList>
            <consortium name="Ensembl"/>
        </authorList>
    </citation>
    <scope>IDENTIFICATION</scope>
</reference>
<dbReference type="Ensembl" id="ENSAMXT00000041578.1">
    <property type="protein sequence ID" value="ENSAMXP00000030828.1"/>
    <property type="gene ID" value="ENSAMXG00000034270.1"/>
</dbReference>
<feature type="compositionally biased region" description="Basic and acidic residues" evidence="1">
    <location>
        <begin position="125"/>
        <end position="134"/>
    </location>
</feature>
<dbReference type="Proteomes" id="UP000018467">
    <property type="component" value="Unassembled WGS sequence"/>
</dbReference>
<reference evidence="3" key="1">
    <citation type="submission" date="2013-03" db="EMBL/GenBank/DDBJ databases">
        <authorList>
            <person name="Jeffery W."/>
            <person name="Warren W."/>
            <person name="Wilson R.K."/>
        </authorList>
    </citation>
    <scope>NUCLEOTIDE SEQUENCE</scope>
    <source>
        <strain evidence="3">female</strain>
    </source>
</reference>
<name>A0A3B1ILJ9_ASTMX</name>
<reference evidence="3" key="2">
    <citation type="journal article" date="2014" name="Nat. Commun.">
        <title>The cavefish genome reveals candidate genes for eye loss.</title>
        <authorList>
            <person name="McGaugh S.E."/>
            <person name="Gross J.B."/>
            <person name="Aken B."/>
            <person name="Blin M."/>
            <person name="Borowsky R."/>
            <person name="Chalopin D."/>
            <person name="Hinaux H."/>
            <person name="Jeffery W.R."/>
            <person name="Keene A."/>
            <person name="Ma L."/>
            <person name="Minx P."/>
            <person name="Murphy D."/>
            <person name="O'Quin K.E."/>
            <person name="Retaux S."/>
            <person name="Rohner N."/>
            <person name="Searle S.M."/>
            <person name="Stahl B.A."/>
            <person name="Tabin C."/>
            <person name="Volff J.N."/>
            <person name="Yoshizawa M."/>
            <person name="Warren W.C."/>
        </authorList>
    </citation>
    <scope>NUCLEOTIDE SEQUENCE [LARGE SCALE GENOMIC DNA]</scope>
    <source>
        <strain evidence="3">female</strain>
    </source>
</reference>